<dbReference type="Gene3D" id="2.60.40.1180">
    <property type="entry name" value="Golgi alpha-mannosidase II"/>
    <property type="match status" value="1"/>
</dbReference>
<evidence type="ECO:0000256" key="10">
    <source>
        <dbReference type="ARBA" id="ARBA00023277"/>
    </source>
</evidence>
<evidence type="ECO:0000256" key="4">
    <source>
        <dbReference type="ARBA" id="ARBA00009000"/>
    </source>
</evidence>
<feature type="active site" description="Proton donor" evidence="12">
    <location>
        <position position="346"/>
    </location>
</feature>
<name>A5ZXF3_9FIRM</name>
<evidence type="ECO:0000256" key="8">
    <source>
        <dbReference type="ARBA" id="ARBA00022679"/>
    </source>
</evidence>
<evidence type="ECO:0000256" key="11">
    <source>
        <dbReference type="NCBIfam" id="TIGR01515"/>
    </source>
</evidence>
<comment type="function">
    <text evidence="2">Catalyzes the formation of the alpha-1,6-glucosidic linkages in glycogen by scission of a 1,4-alpha-linked oligosaccharide from growing alpha-1,4-glucan chains and the subsequent attachment of the oligosaccharide to the alpha-1,6 position.</text>
</comment>
<dbReference type="InterPro" id="IPR013780">
    <property type="entry name" value="Glyco_hydro_b"/>
</dbReference>
<sequence>MSIIYKENMMDFYGFYTGKIFDAYKYLGAHVEEKGVTFRTFAPSASRITLIGDFNDWQEWEMNKVSDGNFWECYVPQAKAGQMYKYKIYDRNGNPVDHCDPYGFGMELRPSSASIIRDMSKYKFKDSQWLQSRSDCRKKPLNIYEIHFGSFRKPSDKADDWYNYEEMIDILIPYLVKNGYNYLEIMPLNEYPCDESWGYQATGFFSPTSRYGTADQLKAFIDACHKHNIGVLMDFVPVHFAVDAYGLANYDGTALYEYPNSAVGVSEWGSCNFMHSRGETRSFLQSCANYWIREFHMDGIRMDAISRAIYWQGDPARGVNLNAVEFLQYMNQGLKCMHPSVILAAEDSTSFPKVTDPVDQGGLGFDYKWDMGWMNDTLNYFRTAPEYRPENYHKLTFSMMYYYDARFLLPLSHDEVVHGKATIMQKMSGDYEYKFPQARSLYMYMYAHPGKKLNFMGNEIGQFREWDEKREQDWMLLDYPLHAGFARFMKDLNKLYLEHSAFWEKDYEADGFQWIDCHQEGCCIYVFERCSKKERMISLFNFSDQEQVYELHISDAQKLKELLNSNLTVYGGTQKRKSATKAIKDGKIVLTLPPYSSVYYLAE</sequence>
<dbReference type="CAZy" id="CBM48">
    <property type="family name" value="Carbohydrate-Binding Module Family 48"/>
</dbReference>
<dbReference type="Pfam" id="PF00128">
    <property type="entry name" value="Alpha-amylase"/>
    <property type="match status" value="1"/>
</dbReference>
<evidence type="ECO:0000256" key="5">
    <source>
        <dbReference type="ARBA" id="ARBA00012541"/>
    </source>
</evidence>
<evidence type="ECO:0000256" key="2">
    <source>
        <dbReference type="ARBA" id="ARBA00002953"/>
    </source>
</evidence>
<evidence type="ECO:0000313" key="15">
    <source>
        <dbReference type="Proteomes" id="UP000006002"/>
    </source>
</evidence>
<comment type="catalytic activity">
    <reaction evidence="1">
        <text>Transfers a segment of a (1-&gt;4)-alpha-D-glucan chain to a primary hydroxy group in a similar glucan chain.</text>
        <dbReference type="EC" id="2.4.1.18"/>
    </reaction>
</comment>
<evidence type="ECO:0000256" key="12">
    <source>
        <dbReference type="PIRSR" id="PIRSR000463-1"/>
    </source>
</evidence>
<dbReference type="SMART" id="SM00642">
    <property type="entry name" value="Aamy"/>
    <property type="match status" value="1"/>
</dbReference>
<comment type="caution">
    <text evidence="14">The sequence shown here is derived from an EMBL/GenBank/DDBJ whole genome shotgun (WGS) entry which is preliminary data.</text>
</comment>
<dbReference type="InterPro" id="IPR044143">
    <property type="entry name" value="GlgB_N_E_set_prok"/>
</dbReference>
<dbReference type="EC" id="2.4.1.18" evidence="5 11"/>
<dbReference type="InterPro" id="IPR013783">
    <property type="entry name" value="Ig-like_fold"/>
</dbReference>
<dbReference type="PANTHER" id="PTHR43651:SF3">
    <property type="entry name" value="1,4-ALPHA-GLUCAN-BRANCHING ENZYME"/>
    <property type="match status" value="1"/>
</dbReference>
<comment type="similarity">
    <text evidence="4">Belongs to the glycosyl hydrolase 13 family. GlgB subfamily.</text>
</comment>
<dbReference type="InterPro" id="IPR037439">
    <property type="entry name" value="Branching_enzy"/>
</dbReference>
<dbReference type="NCBIfam" id="NF008967">
    <property type="entry name" value="PRK12313.1"/>
    <property type="match status" value="1"/>
</dbReference>
<protein>
    <recommendedName>
        <fullName evidence="5 11">1,4-alpha-glucan branching enzyme</fullName>
        <ecNumber evidence="5 11">2.4.1.18</ecNumber>
    </recommendedName>
</protein>
<dbReference type="InterPro" id="IPR006047">
    <property type="entry name" value="GH13_cat_dom"/>
</dbReference>
<dbReference type="Proteomes" id="UP000006002">
    <property type="component" value="Unassembled WGS sequence"/>
</dbReference>
<proteinExistence type="inferred from homology"/>
<dbReference type="GO" id="GO:0043169">
    <property type="term" value="F:cation binding"/>
    <property type="evidence" value="ECO:0007669"/>
    <property type="project" value="InterPro"/>
</dbReference>
<dbReference type="Pfam" id="PF02806">
    <property type="entry name" value="Alpha-amylase_C"/>
    <property type="match status" value="1"/>
</dbReference>
<evidence type="ECO:0000256" key="9">
    <source>
        <dbReference type="ARBA" id="ARBA00023056"/>
    </source>
</evidence>
<keyword evidence="8 14" id="KW-0808">Transferase</keyword>
<keyword evidence="7 14" id="KW-0328">Glycosyltransferase</keyword>
<dbReference type="InterPro" id="IPR017853">
    <property type="entry name" value="GH"/>
</dbReference>
<reference evidence="14 15" key="1">
    <citation type="submission" date="2007-03" db="EMBL/GenBank/DDBJ databases">
        <authorList>
            <person name="Fulton L."/>
            <person name="Clifton S."/>
            <person name="Fulton B."/>
            <person name="Xu J."/>
            <person name="Minx P."/>
            <person name="Pepin K.H."/>
            <person name="Johnson M."/>
            <person name="Thiruvilangam P."/>
            <person name="Bhonagiri V."/>
            <person name="Nash W.E."/>
            <person name="Mardis E.R."/>
            <person name="Wilson R.K."/>
        </authorList>
    </citation>
    <scope>NUCLEOTIDE SEQUENCE [LARGE SCALE GENOMIC DNA]</scope>
    <source>
        <strain evidence="14 15">ATCC 29174</strain>
    </source>
</reference>
<dbReference type="GO" id="GO:0005978">
    <property type="term" value="P:glycogen biosynthetic process"/>
    <property type="evidence" value="ECO:0007669"/>
    <property type="project" value="UniProtKB-UniRule"/>
</dbReference>
<dbReference type="InterPro" id="IPR006407">
    <property type="entry name" value="GlgB"/>
</dbReference>
<dbReference type="CDD" id="cd11322">
    <property type="entry name" value="AmyAc_Glg_BE"/>
    <property type="match status" value="1"/>
</dbReference>
<dbReference type="GO" id="GO:0005829">
    <property type="term" value="C:cytosol"/>
    <property type="evidence" value="ECO:0007669"/>
    <property type="project" value="TreeGrafter"/>
</dbReference>
<dbReference type="EMBL" id="AAVO02000025">
    <property type="protein sequence ID" value="EDM85670.1"/>
    <property type="molecule type" value="Genomic_DNA"/>
</dbReference>
<keyword evidence="9" id="KW-0320">Glycogen biosynthesis</keyword>
<dbReference type="Gene3D" id="3.20.20.80">
    <property type="entry name" value="Glycosidases"/>
    <property type="match status" value="1"/>
</dbReference>
<dbReference type="UniPathway" id="UPA00164"/>
<dbReference type="PIRSF" id="PIRSF000463">
    <property type="entry name" value="GlgB"/>
    <property type="match status" value="1"/>
</dbReference>
<dbReference type="CAZy" id="GH13">
    <property type="family name" value="Glycoside Hydrolase Family 13"/>
</dbReference>
<dbReference type="PANTHER" id="PTHR43651">
    <property type="entry name" value="1,4-ALPHA-GLUCAN-BRANCHING ENZYME"/>
    <property type="match status" value="1"/>
</dbReference>
<evidence type="ECO:0000256" key="6">
    <source>
        <dbReference type="ARBA" id="ARBA00022600"/>
    </source>
</evidence>
<dbReference type="HOGENOM" id="CLU_004245_4_0_9"/>
<dbReference type="eggNOG" id="COG0296">
    <property type="taxonomic scope" value="Bacteria"/>
</dbReference>
<organism evidence="14 15">
    <name type="scientific">Blautia obeum ATCC 29174</name>
    <dbReference type="NCBI Taxonomy" id="411459"/>
    <lineage>
        <taxon>Bacteria</taxon>
        <taxon>Bacillati</taxon>
        <taxon>Bacillota</taxon>
        <taxon>Clostridia</taxon>
        <taxon>Lachnospirales</taxon>
        <taxon>Lachnospiraceae</taxon>
        <taxon>Blautia</taxon>
    </lineage>
</organism>
<feature type="active site" description="Nucleophile" evidence="12">
    <location>
        <position position="303"/>
    </location>
</feature>
<gene>
    <name evidence="14" type="primary">glgB</name>
    <name evidence="14" type="ORF">RUMOBE_03706</name>
</gene>
<keyword evidence="6" id="KW-0321">Glycogen metabolism</keyword>
<dbReference type="AlphaFoldDB" id="A5ZXF3"/>
<evidence type="ECO:0000259" key="13">
    <source>
        <dbReference type="SMART" id="SM00642"/>
    </source>
</evidence>
<dbReference type="SUPFAM" id="SSF51011">
    <property type="entry name" value="Glycosyl hydrolase domain"/>
    <property type="match status" value="1"/>
</dbReference>
<evidence type="ECO:0000256" key="1">
    <source>
        <dbReference type="ARBA" id="ARBA00000826"/>
    </source>
</evidence>
<dbReference type="InterPro" id="IPR006048">
    <property type="entry name" value="A-amylase/branching_C"/>
</dbReference>
<accession>A5ZXF3</accession>
<evidence type="ECO:0000256" key="7">
    <source>
        <dbReference type="ARBA" id="ARBA00022676"/>
    </source>
</evidence>
<dbReference type="InterPro" id="IPR004193">
    <property type="entry name" value="Glyco_hydro_13_N"/>
</dbReference>
<feature type="domain" description="Glycosyl hydrolase family 13 catalytic" evidence="13">
    <location>
        <begin position="145"/>
        <end position="487"/>
    </location>
</feature>
<dbReference type="SUPFAM" id="SSF51445">
    <property type="entry name" value="(Trans)glycosidases"/>
    <property type="match status" value="1"/>
</dbReference>
<comment type="pathway">
    <text evidence="3">Glycan biosynthesis; glycogen biosynthesis.</text>
</comment>
<dbReference type="GO" id="GO:0004553">
    <property type="term" value="F:hydrolase activity, hydrolyzing O-glycosyl compounds"/>
    <property type="evidence" value="ECO:0007669"/>
    <property type="project" value="InterPro"/>
</dbReference>
<dbReference type="Pfam" id="PF02922">
    <property type="entry name" value="CBM_48"/>
    <property type="match status" value="1"/>
</dbReference>
<evidence type="ECO:0000256" key="3">
    <source>
        <dbReference type="ARBA" id="ARBA00004964"/>
    </source>
</evidence>
<dbReference type="NCBIfam" id="TIGR01515">
    <property type="entry name" value="branching_enzym"/>
    <property type="match status" value="1"/>
</dbReference>
<dbReference type="CDD" id="cd02855">
    <property type="entry name" value="E_set_GBE_prok_N"/>
    <property type="match status" value="1"/>
</dbReference>
<keyword evidence="10" id="KW-0119">Carbohydrate metabolism</keyword>
<evidence type="ECO:0000313" key="14">
    <source>
        <dbReference type="EMBL" id="EDM85670.1"/>
    </source>
</evidence>
<reference evidence="14 15" key="2">
    <citation type="submission" date="2007-04" db="EMBL/GenBank/DDBJ databases">
        <title>Draft genome sequence of Ruminococcus obeum (ATCC 29174).</title>
        <authorList>
            <person name="Sudarsanam P."/>
            <person name="Ley R."/>
            <person name="Guruge J."/>
            <person name="Turnbaugh P.J."/>
            <person name="Mahowald M."/>
            <person name="Liep D."/>
            <person name="Gordon J."/>
        </authorList>
    </citation>
    <scope>NUCLEOTIDE SEQUENCE [LARGE SCALE GENOMIC DNA]</scope>
    <source>
        <strain evidence="14 15">ATCC 29174</strain>
    </source>
</reference>
<dbReference type="GO" id="GO:0003844">
    <property type="term" value="F:1,4-alpha-glucan branching enzyme activity"/>
    <property type="evidence" value="ECO:0007669"/>
    <property type="project" value="UniProtKB-UniRule"/>
</dbReference>
<dbReference type="Gene3D" id="2.60.40.10">
    <property type="entry name" value="Immunoglobulins"/>
    <property type="match status" value="1"/>
</dbReference>